<evidence type="ECO:0000313" key="2">
    <source>
        <dbReference type="EMBL" id="AYV85583.1"/>
    </source>
</evidence>
<accession>A0A3G5AIG0</accession>
<protein>
    <submittedName>
        <fullName evidence="2">Uncharacterized protein</fullName>
    </submittedName>
</protein>
<keyword evidence="1" id="KW-0472">Membrane</keyword>
<reference evidence="2" key="1">
    <citation type="submission" date="2018-10" db="EMBL/GenBank/DDBJ databases">
        <title>Hidden diversity of soil giant viruses.</title>
        <authorList>
            <person name="Schulz F."/>
            <person name="Alteio L."/>
            <person name="Goudeau D."/>
            <person name="Ryan E.M."/>
            <person name="Malmstrom R.R."/>
            <person name="Blanchard J."/>
            <person name="Woyke T."/>
        </authorList>
    </citation>
    <scope>NUCLEOTIDE SEQUENCE</scope>
    <source>
        <strain evidence="2">SAV1</strain>
    </source>
</reference>
<name>A0A3G5AIG0_9VIRU</name>
<feature type="transmembrane region" description="Helical" evidence="1">
    <location>
        <begin position="12"/>
        <end position="28"/>
    </location>
</feature>
<sequence>MSIFILFDIDIYLSYYSLITIFFIFNILDNSEIMVS</sequence>
<evidence type="ECO:0000256" key="1">
    <source>
        <dbReference type="SAM" id="Phobius"/>
    </source>
</evidence>
<proteinExistence type="predicted"/>
<organism evidence="2">
    <name type="scientific">Satyrvirus sp</name>
    <dbReference type="NCBI Taxonomy" id="2487771"/>
    <lineage>
        <taxon>Viruses</taxon>
        <taxon>Varidnaviria</taxon>
        <taxon>Bamfordvirae</taxon>
        <taxon>Nucleocytoviricota</taxon>
        <taxon>Megaviricetes</taxon>
        <taxon>Imitervirales</taxon>
        <taxon>Mimiviridae</taxon>
        <taxon>Megamimivirinae</taxon>
    </lineage>
</organism>
<keyword evidence="1" id="KW-1133">Transmembrane helix</keyword>
<dbReference type="EMBL" id="MK072460">
    <property type="protein sequence ID" value="AYV85583.1"/>
    <property type="molecule type" value="Genomic_DNA"/>
</dbReference>
<keyword evidence="1" id="KW-0812">Transmembrane</keyword>
<gene>
    <name evidence="2" type="ORF">Satyrvirus24_7</name>
</gene>